<keyword evidence="3" id="KW-1185">Reference proteome</keyword>
<gene>
    <name evidence="2" type="ORF">POCULU_LOCUS3001</name>
</gene>
<name>A0A9N8ZWK2_9GLOM</name>
<dbReference type="AlphaFoldDB" id="A0A9N8ZWK2"/>
<dbReference type="Proteomes" id="UP000789572">
    <property type="component" value="Unassembled WGS sequence"/>
</dbReference>
<evidence type="ECO:0000313" key="2">
    <source>
        <dbReference type="EMBL" id="CAG8509641.1"/>
    </source>
</evidence>
<comment type="caution">
    <text evidence="2">The sequence shown here is derived from an EMBL/GenBank/DDBJ whole genome shotgun (WGS) entry which is preliminary data.</text>
</comment>
<evidence type="ECO:0000313" key="3">
    <source>
        <dbReference type="Proteomes" id="UP000789572"/>
    </source>
</evidence>
<sequence>MVKENIIIPKENKAQVEEVRYLDNQVEEQSKITKLATFLGVSRVYCVKEKDAGGNGGAGAGGGSSSGSSGGNSGAQQKYLMVDEEARTQEMSRLTLKIFFQAGKISEEFIKKWQNGKISPTDKELELLKKGCREVLAAFDNHFKKELLSYQKKPYDAHYAEVKEKIRKIRGLIYK</sequence>
<feature type="compositionally biased region" description="Gly residues" evidence="1">
    <location>
        <begin position="55"/>
        <end position="73"/>
    </location>
</feature>
<reference evidence="2" key="1">
    <citation type="submission" date="2021-06" db="EMBL/GenBank/DDBJ databases">
        <authorList>
            <person name="Kallberg Y."/>
            <person name="Tangrot J."/>
            <person name="Rosling A."/>
        </authorList>
    </citation>
    <scope>NUCLEOTIDE SEQUENCE</scope>
    <source>
        <strain evidence="2">IA702</strain>
    </source>
</reference>
<evidence type="ECO:0000256" key="1">
    <source>
        <dbReference type="SAM" id="MobiDB-lite"/>
    </source>
</evidence>
<feature type="region of interest" description="Disordered" evidence="1">
    <location>
        <begin position="55"/>
        <end position="76"/>
    </location>
</feature>
<protein>
    <submittedName>
        <fullName evidence="2">201_t:CDS:1</fullName>
    </submittedName>
</protein>
<accession>A0A9N8ZWK2</accession>
<proteinExistence type="predicted"/>
<dbReference type="EMBL" id="CAJVPJ010000309">
    <property type="protein sequence ID" value="CAG8509641.1"/>
    <property type="molecule type" value="Genomic_DNA"/>
</dbReference>
<organism evidence="2 3">
    <name type="scientific">Paraglomus occultum</name>
    <dbReference type="NCBI Taxonomy" id="144539"/>
    <lineage>
        <taxon>Eukaryota</taxon>
        <taxon>Fungi</taxon>
        <taxon>Fungi incertae sedis</taxon>
        <taxon>Mucoromycota</taxon>
        <taxon>Glomeromycotina</taxon>
        <taxon>Glomeromycetes</taxon>
        <taxon>Paraglomerales</taxon>
        <taxon>Paraglomeraceae</taxon>
        <taxon>Paraglomus</taxon>
    </lineage>
</organism>
<dbReference type="OrthoDB" id="10568237at2759"/>